<name>A0ACC2X1C4_9TREE</name>
<protein>
    <submittedName>
        <fullName evidence="1">Uncharacterized protein</fullName>
    </submittedName>
</protein>
<comment type="caution">
    <text evidence="1">The sequence shown here is derived from an EMBL/GenBank/DDBJ whole genome shotgun (WGS) entry which is preliminary data.</text>
</comment>
<organism evidence="1 2">
    <name type="scientific">Naganishia adeliensis</name>
    <dbReference type="NCBI Taxonomy" id="92952"/>
    <lineage>
        <taxon>Eukaryota</taxon>
        <taxon>Fungi</taxon>
        <taxon>Dikarya</taxon>
        <taxon>Basidiomycota</taxon>
        <taxon>Agaricomycotina</taxon>
        <taxon>Tremellomycetes</taxon>
        <taxon>Filobasidiales</taxon>
        <taxon>Filobasidiaceae</taxon>
        <taxon>Naganishia</taxon>
    </lineage>
</organism>
<accession>A0ACC2X1C4</accession>
<gene>
    <name evidence="1" type="ORF">QFC20_000144</name>
</gene>
<proteinExistence type="predicted"/>
<evidence type="ECO:0000313" key="2">
    <source>
        <dbReference type="Proteomes" id="UP001230649"/>
    </source>
</evidence>
<keyword evidence="2" id="KW-1185">Reference proteome</keyword>
<sequence length="462" mass="51115">MERRSAAKRRHVYADLNSSDATSTLPPSPSAPSSFIPTPSHTHRSSPQEAPRPATLTIPPAYRQPFNRKTEVNGAGDAERGAFGLTIRNGRKWFRQFAAGLTDALRLSSSVNIVSSDAELRAQVLKSSLINLICLLSIFIYDNLVYPAIKPANLSQAASSKAHHVKTFFDLFWKFPIFAFCFWINASWSASISKRALVVQYPTSRQAQPEPNIGDSTFSTRGWNLRTVTKHMRQKIPYFLGFVQLSRMLRPFLTPLHVQLVIQALQARAVPALSLEDAATSLPMSPFPTGVPSTPFLSHQGSPIGTPITTSSGLPPISPPNGFADYYQAAAFPNETSDQIASRLQALGQDGLLAMEDDEHVGGGYRPNGYQSYSNTRASSATWQTSLQRYWTLTTRLFRRLPLFWIATSTQDTVRWFILGVERRMGRSSGSLFLQGDVTPRRSSLGSGAVNSSARRRKSSYR</sequence>
<evidence type="ECO:0000313" key="1">
    <source>
        <dbReference type="EMBL" id="KAJ9117864.1"/>
    </source>
</evidence>
<dbReference type="Proteomes" id="UP001230649">
    <property type="component" value="Unassembled WGS sequence"/>
</dbReference>
<dbReference type="EMBL" id="JASBWS010000001">
    <property type="protein sequence ID" value="KAJ9117864.1"/>
    <property type="molecule type" value="Genomic_DNA"/>
</dbReference>
<reference evidence="1" key="1">
    <citation type="submission" date="2023-04" db="EMBL/GenBank/DDBJ databases">
        <title>Draft Genome sequencing of Naganishia species isolated from polar environments using Oxford Nanopore Technology.</title>
        <authorList>
            <person name="Leo P."/>
            <person name="Venkateswaran K."/>
        </authorList>
    </citation>
    <scope>NUCLEOTIDE SEQUENCE</scope>
    <source>
        <strain evidence="1">MNA-CCFEE 5262</strain>
    </source>
</reference>